<dbReference type="Proteomes" id="UP001055879">
    <property type="component" value="Linkage Group LG02"/>
</dbReference>
<sequence length="528" mass="61812">MCQNRGDETGDSFTTSADKQDKEDGSKNQDEKQSPDEMKFQFKWETEFEGEIGAKTEKEAETDQATENVKEVETTPAAVTTPAAKTELSREELEIAKTLVKAKLDTPKATPKVKGVVIKEDETEKKRKEFSVAEIKKKGKEKMIESEKPSKKQTQIEIDEEMAKKLQEELEKEEEIQSAKYREIALEMAAKLNEEYQRSLKTVVAAKRVTKKAKRQRLTLKTRQRQPSKTFLANQERRKMINFLKEAIGVPERMFTSMPFGRIEELYKKEMAKLKGDFIQRVEEKTEAKQEETLAQQIGAIKRKKSIAIKPKANRARIEEEEENENERAEEEAEPTLHLQQNEDPVQANPISMKAPEIIFWDILKDNRKEYFRFKRMGVQFEVYETWGKVIRSFSRDDLEKMYKVGTKLYETVLQGTEMSLLKIAMEYLCMMFDPEKVKHWIKDLYHEYGFKKIDHWMLFENCGVYMITIDKNYHEYYLVEKIYDHNRAKLERMLKAKMVCAKGSEMARIVIRRTINQSLGLDPHLGN</sequence>
<dbReference type="EMBL" id="CM042048">
    <property type="protein sequence ID" value="KAI3758453.1"/>
    <property type="molecule type" value="Genomic_DNA"/>
</dbReference>
<keyword evidence="2" id="KW-1185">Reference proteome</keyword>
<name>A0ACB9EHE2_ARCLA</name>
<evidence type="ECO:0000313" key="1">
    <source>
        <dbReference type="EMBL" id="KAI3758453.1"/>
    </source>
</evidence>
<gene>
    <name evidence="1" type="ORF">L6452_06016</name>
</gene>
<evidence type="ECO:0000313" key="2">
    <source>
        <dbReference type="Proteomes" id="UP001055879"/>
    </source>
</evidence>
<reference evidence="2" key="1">
    <citation type="journal article" date="2022" name="Mol. Ecol. Resour.">
        <title>The genomes of chicory, endive, great burdock and yacon provide insights into Asteraceae palaeo-polyploidization history and plant inulin production.</title>
        <authorList>
            <person name="Fan W."/>
            <person name="Wang S."/>
            <person name="Wang H."/>
            <person name="Wang A."/>
            <person name="Jiang F."/>
            <person name="Liu H."/>
            <person name="Zhao H."/>
            <person name="Xu D."/>
            <person name="Zhang Y."/>
        </authorList>
    </citation>
    <scope>NUCLEOTIDE SEQUENCE [LARGE SCALE GENOMIC DNA]</scope>
    <source>
        <strain evidence="2">cv. Niubang</strain>
    </source>
</reference>
<protein>
    <submittedName>
        <fullName evidence="1">Uncharacterized protein</fullName>
    </submittedName>
</protein>
<accession>A0ACB9EHE2</accession>
<organism evidence="1 2">
    <name type="scientific">Arctium lappa</name>
    <name type="common">Greater burdock</name>
    <name type="synonym">Lappa major</name>
    <dbReference type="NCBI Taxonomy" id="4217"/>
    <lineage>
        <taxon>Eukaryota</taxon>
        <taxon>Viridiplantae</taxon>
        <taxon>Streptophyta</taxon>
        <taxon>Embryophyta</taxon>
        <taxon>Tracheophyta</taxon>
        <taxon>Spermatophyta</taxon>
        <taxon>Magnoliopsida</taxon>
        <taxon>eudicotyledons</taxon>
        <taxon>Gunneridae</taxon>
        <taxon>Pentapetalae</taxon>
        <taxon>asterids</taxon>
        <taxon>campanulids</taxon>
        <taxon>Asterales</taxon>
        <taxon>Asteraceae</taxon>
        <taxon>Carduoideae</taxon>
        <taxon>Cardueae</taxon>
        <taxon>Arctiinae</taxon>
        <taxon>Arctium</taxon>
    </lineage>
</organism>
<proteinExistence type="predicted"/>
<reference evidence="1 2" key="2">
    <citation type="journal article" date="2022" name="Mol. Ecol. Resour.">
        <title>The genomes of chicory, endive, great burdock and yacon provide insights into Asteraceae paleo-polyploidization history and plant inulin production.</title>
        <authorList>
            <person name="Fan W."/>
            <person name="Wang S."/>
            <person name="Wang H."/>
            <person name="Wang A."/>
            <person name="Jiang F."/>
            <person name="Liu H."/>
            <person name="Zhao H."/>
            <person name="Xu D."/>
            <person name="Zhang Y."/>
        </authorList>
    </citation>
    <scope>NUCLEOTIDE SEQUENCE [LARGE SCALE GENOMIC DNA]</scope>
    <source>
        <strain evidence="2">cv. Niubang</strain>
    </source>
</reference>
<comment type="caution">
    <text evidence="1">The sequence shown here is derived from an EMBL/GenBank/DDBJ whole genome shotgun (WGS) entry which is preliminary data.</text>
</comment>